<dbReference type="AlphaFoldDB" id="A0A8S9H1L4"/>
<dbReference type="EMBL" id="QGKW02001988">
    <property type="protein sequence ID" value="KAF2551689.1"/>
    <property type="molecule type" value="Genomic_DNA"/>
</dbReference>
<dbReference type="PANTHER" id="PTHR45023:SF4">
    <property type="entry name" value="GLYCINE-RICH PROTEIN-RELATED"/>
    <property type="match status" value="1"/>
</dbReference>
<reference evidence="2" key="1">
    <citation type="submission" date="2019-12" db="EMBL/GenBank/DDBJ databases">
        <title>Genome sequencing and annotation of Brassica cretica.</title>
        <authorList>
            <person name="Studholme D.J."/>
            <person name="Sarris P.F."/>
        </authorList>
    </citation>
    <scope>NUCLEOTIDE SEQUENCE</scope>
    <source>
        <strain evidence="2">PFS-001/15</strain>
        <tissue evidence="2">Leaf</tissue>
    </source>
</reference>
<sequence length="320" mass="34705">MQESKSTINGVSNTGGVVSTISASLGFSLSNPLLDESLSLSIHLVCGSSLLHDAFLGGSHRRSISHWRSISLDSCCRRNALAFSLSIPLVDGSALLRDVSFGGSPRRRWVSLSAPLLKPKSEAVVVLFMHLLYYDSSWSDRKFNLFVPLILSVGGSPRRRLSTISVALLESKGKVSGFMFFKMDELSTVEQASSGKGVRSNTADSVSLSSSQVPFLGSQGTEDPNIGDEPPAERKERRTWTPTYDIVLISSWLNTSKDPVVGNEQRSVAFWKRIAAYFSASPKLAGYDDGTNRSPGVKAARARGKKPLVEGKDLSDFQTI</sequence>
<evidence type="ECO:0000256" key="1">
    <source>
        <dbReference type="SAM" id="MobiDB-lite"/>
    </source>
</evidence>
<feature type="region of interest" description="Disordered" evidence="1">
    <location>
        <begin position="192"/>
        <end position="237"/>
    </location>
</feature>
<gene>
    <name evidence="2" type="ORF">F2Q68_00034945</name>
</gene>
<evidence type="ECO:0000313" key="3">
    <source>
        <dbReference type="Proteomes" id="UP000712281"/>
    </source>
</evidence>
<evidence type="ECO:0000313" key="2">
    <source>
        <dbReference type="EMBL" id="KAF2551689.1"/>
    </source>
</evidence>
<feature type="compositionally biased region" description="Polar residues" evidence="1">
    <location>
        <begin position="192"/>
        <end position="222"/>
    </location>
</feature>
<accession>A0A8S9H1L4</accession>
<dbReference type="Proteomes" id="UP000712281">
    <property type="component" value="Unassembled WGS sequence"/>
</dbReference>
<protein>
    <submittedName>
        <fullName evidence="2">Uncharacterized protein</fullName>
    </submittedName>
</protein>
<proteinExistence type="predicted"/>
<organism evidence="2 3">
    <name type="scientific">Brassica cretica</name>
    <name type="common">Mustard</name>
    <dbReference type="NCBI Taxonomy" id="69181"/>
    <lineage>
        <taxon>Eukaryota</taxon>
        <taxon>Viridiplantae</taxon>
        <taxon>Streptophyta</taxon>
        <taxon>Embryophyta</taxon>
        <taxon>Tracheophyta</taxon>
        <taxon>Spermatophyta</taxon>
        <taxon>Magnoliopsida</taxon>
        <taxon>eudicotyledons</taxon>
        <taxon>Gunneridae</taxon>
        <taxon>Pentapetalae</taxon>
        <taxon>rosids</taxon>
        <taxon>malvids</taxon>
        <taxon>Brassicales</taxon>
        <taxon>Brassicaceae</taxon>
        <taxon>Brassiceae</taxon>
        <taxon>Brassica</taxon>
    </lineage>
</organism>
<name>A0A8S9H1L4_BRACR</name>
<dbReference type="PANTHER" id="PTHR45023">
    <property type="match status" value="1"/>
</dbReference>
<comment type="caution">
    <text evidence="2">The sequence shown here is derived from an EMBL/GenBank/DDBJ whole genome shotgun (WGS) entry which is preliminary data.</text>
</comment>